<organism evidence="2">
    <name type="scientific">Siphoviridae sp. ctGiO6</name>
    <dbReference type="NCBI Taxonomy" id="2825415"/>
    <lineage>
        <taxon>Viruses</taxon>
        <taxon>Duplodnaviria</taxon>
        <taxon>Heunggongvirae</taxon>
        <taxon>Uroviricota</taxon>
        <taxon>Caudoviricetes</taxon>
    </lineage>
</organism>
<protein>
    <submittedName>
        <fullName evidence="2">Minor structural protein</fullName>
    </submittedName>
</protein>
<evidence type="ECO:0000259" key="1">
    <source>
        <dbReference type="Pfam" id="PF07902"/>
    </source>
</evidence>
<dbReference type="InterPro" id="IPR012892">
    <property type="entry name" value="Gp58"/>
</dbReference>
<dbReference type="EMBL" id="BK015350">
    <property type="protein sequence ID" value="DAE02699.1"/>
    <property type="molecule type" value="Genomic_DNA"/>
</dbReference>
<feature type="domain" description="Gp58-like" evidence="1">
    <location>
        <begin position="14"/>
        <end position="140"/>
    </location>
</feature>
<sequence length="411" mass="45138">MDITIQNVRAPALEHNGRYYKVFQPQTRDELLKLHHMGCAGDTVITDIQLEQGDFPTSFVEPTVTQRTLSGLFKDLRSIELEMRDPNSTLWSKIQKSNQGALTQFFDTNVKSAIAQTAKEIRQEVRDASNSARVQVTSEGVTIGSTTLTGEQLASTISTSPRGVDIIAPKIKVKSDMIVDGAITASKIASGSVTADALDAGSVTADKVKFDTAFIQRLVSQQAFIDELFAKQATITKIKNVDFTGNHIKGGRITSLNGDTTFDLQTGWIDMNGHGVGIRNQFPDRPLQYLVFGAGNINGVEGSYTALLSNRNRLQQFDHTSAGLQIWNGRTGSNIQSAINMYGRVITFNQSAQPGLKEITVDTTTHTISGVDEILIQGVRLSYILNDIYDNFRNLGAVQGNYSRGYYSKWK</sequence>
<dbReference type="Pfam" id="PF07902">
    <property type="entry name" value="Gp58"/>
    <property type="match status" value="1"/>
</dbReference>
<accession>A0A8S5P8E5</accession>
<reference evidence="2" key="1">
    <citation type="journal article" date="2021" name="Proc. Natl. Acad. Sci. U.S.A.">
        <title>A Catalog of Tens of Thousands of Viruses from Human Metagenomes Reveals Hidden Associations with Chronic Diseases.</title>
        <authorList>
            <person name="Tisza M.J."/>
            <person name="Buck C.B."/>
        </authorList>
    </citation>
    <scope>NUCLEOTIDE SEQUENCE</scope>
    <source>
        <strain evidence="2">CtGiO6</strain>
    </source>
</reference>
<proteinExistence type="predicted"/>
<evidence type="ECO:0000313" key="2">
    <source>
        <dbReference type="EMBL" id="DAE02699.1"/>
    </source>
</evidence>
<name>A0A8S5P8E5_9CAUD</name>